<dbReference type="EMBL" id="JACYFG010000034">
    <property type="protein sequence ID" value="MBD5780154.1"/>
    <property type="molecule type" value="Genomic_DNA"/>
</dbReference>
<evidence type="ECO:0000313" key="3">
    <source>
        <dbReference type="Proteomes" id="UP000622317"/>
    </source>
</evidence>
<name>A0A927F967_9BACT</name>
<keyword evidence="3" id="KW-1185">Reference proteome</keyword>
<comment type="caution">
    <text evidence="2">The sequence shown here is derived from an EMBL/GenBank/DDBJ whole genome shotgun (WGS) entry which is preliminary data.</text>
</comment>
<sequence length="55" mass="5722">MADEKKSSSTTSTNAAPAKSSTSTATGGQNGKGDAPRNCFSDSYRSNFDGIDWSK</sequence>
<accession>A0A927F967</accession>
<proteinExistence type="predicted"/>
<gene>
    <name evidence="2" type="ORF">IEN85_11685</name>
</gene>
<evidence type="ECO:0000313" key="2">
    <source>
        <dbReference type="EMBL" id="MBD5780154.1"/>
    </source>
</evidence>
<organism evidence="2 3">
    <name type="scientific">Pelagicoccus enzymogenes</name>
    <dbReference type="NCBI Taxonomy" id="2773457"/>
    <lineage>
        <taxon>Bacteria</taxon>
        <taxon>Pseudomonadati</taxon>
        <taxon>Verrucomicrobiota</taxon>
        <taxon>Opitutia</taxon>
        <taxon>Puniceicoccales</taxon>
        <taxon>Pelagicoccaceae</taxon>
        <taxon>Pelagicoccus</taxon>
    </lineage>
</organism>
<evidence type="ECO:0000256" key="1">
    <source>
        <dbReference type="SAM" id="MobiDB-lite"/>
    </source>
</evidence>
<feature type="compositionally biased region" description="Low complexity" evidence="1">
    <location>
        <begin position="8"/>
        <end position="26"/>
    </location>
</feature>
<dbReference type="RefSeq" id="WP_191617270.1">
    <property type="nucleotide sequence ID" value="NZ_JACYFG010000034.1"/>
</dbReference>
<reference evidence="2" key="1">
    <citation type="submission" date="2020-09" db="EMBL/GenBank/DDBJ databases">
        <title>Pelagicoccus enzymogenes sp. nov. with an EPS production, isolated from marine sediment.</title>
        <authorList>
            <person name="Feng X."/>
        </authorList>
    </citation>
    <scope>NUCLEOTIDE SEQUENCE</scope>
    <source>
        <strain evidence="2">NFK12</strain>
    </source>
</reference>
<feature type="region of interest" description="Disordered" evidence="1">
    <location>
        <begin position="1"/>
        <end position="55"/>
    </location>
</feature>
<protein>
    <submittedName>
        <fullName evidence="2">Uncharacterized protein</fullName>
    </submittedName>
</protein>
<dbReference type="Proteomes" id="UP000622317">
    <property type="component" value="Unassembled WGS sequence"/>
</dbReference>
<dbReference type="AlphaFoldDB" id="A0A927F967"/>